<dbReference type="CDD" id="cd04730">
    <property type="entry name" value="NPD_like"/>
    <property type="match status" value="1"/>
</dbReference>
<dbReference type="Gene3D" id="3.20.20.70">
    <property type="entry name" value="Aldolase class I"/>
    <property type="match status" value="1"/>
</dbReference>
<dbReference type="Proteomes" id="UP001362999">
    <property type="component" value="Unassembled WGS sequence"/>
</dbReference>
<keyword evidence="1" id="KW-0285">Flavoprotein</keyword>
<comment type="caution">
    <text evidence="4">The sequence shown here is derived from an EMBL/GenBank/DDBJ whole genome shotgun (WGS) entry which is preliminary data.</text>
</comment>
<organism evidence="4 5">
    <name type="scientific">Favolaschia claudopus</name>
    <dbReference type="NCBI Taxonomy" id="2862362"/>
    <lineage>
        <taxon>Eukaryota</taxon>
        <taxon>Fungi</taxon>
        <taxon>Dikarya</taxon>
        <taxon>Basidiomycota</taxon>
        <taxon>Agaricomycotina</taxon>
        <taxon>Agaricomycetes</taxon>
        <taxon>Agaricomycetidae</taxon>
        <taxon>Agaricales</taxon>
        <taxon>Marasmiineae</taxon>
        <taxon>Mycenaceae</taxon>
        <taxon>Favolaschia</taxon>
    </lineage>
</organism>
<dbReference type="EMBL" id="JAWWNJ010000013">
    <property type="protein sequence ID" value="KAK7042676.1"/>
    <property type="molecule type" value="Genomic_DNA"/>
</dbReference>
<evidence type="ECO:0000313" key="5">
    <source>
        <dbReference type="Proteomes" id="UP001362999"/>
    </source>
</evidence>
<keyword evidence="3" id="KW-0560">Oxidoreductase</keyword>
<keyword evidence="4" id="KW-0503">Monooxygenase</keyword>
<dbReference type="InterPro" id="IPR004136">
    <property type="entry name" value="NMO"/>
</dbReference>
<gene>
    <name evidence="4" type="ORF">R3P38DRAFT_323244</name>
</gene>
<name>A0AAW0CS01_9AGAR</name>
<evidence type="ECO:0000313" key="4">
    <source>
        <dbReference type="EMBL" id="KAK7042676.1"/>
    </source>
</evidence>
<accession>A0AAW0CS01</accession>
<dbReference type="PANTHER" id="PTHR32332:SF31">
    <property type="entry name" value="2-NITROPROPANE DIOXYGENASE FAMILY, PUTATIVE (AFU_ORTHOLOGUE AFUA_2G09850)-RELATED"/>
    <property type="match status" value="1"/>
</dbReference>
<dbReference type="Pfam" id="PF03060">
    <property type="entry name" value="NMO"/>
    <property type="match status" value="2"/>
</dbReference>
<protein>
    <submittedName>
        <fullName evidence="4">Nitronate monooxygenase</fullName>
    </submittedName>
</protein>
<dbReference type="InterPro" id="IPR013785">
    <property type="entry name" value="Aldolase_TIM"/>
</dbReference>
<evidence type="ECO:0000256" key="2">
    <source>
        <dbReference type="ARBA" id="ARBA00022643"/>
    </source>
</evidence>
<dbReference type="AlphaFoldDB" id="A0AAW0CS01"/>
<sequence>MVQIKTALTSRLNLYSPIISGPMAGAATPEMVVAVARAGGLGGIGAGSQSSWELKTQIQAVRKSLDIPEDQPVPMIVGFIGWCLDRTEASDDPRLIAVLEQNPVAVWFAFGVDLGRYIDQVHAYNARTGRNIFIFVLVSSVEEARRAADKNVDALVVQGNEAGGHGPADSLPLIVLLAAVLREFGMTKDKRQPLVIAAGGISTGAQTAGLLSMGADGVALGTRFLFTHECSYSEAKKQALLEADLNSTTRTMAFDEVLKFTHFAPLNCDGRAISNKIIDDLKAGLGIEERVQKFEESARQGDNSRLVVWAGSGVGMTDEIKGAADILHDLHEEVVKRLQSVSKLLA</sequence>
<keyword evidence="5" id="KW-1185">Reference proteome</keyword>
<proteinExistence type="predicted"/>
<reference evidence="4 5" key="1">
    <citation type="journal article" date="2024" name="J Genomics">
        <title>Draft genome sequencing and assembly of Favolaschia claudopus CIRM-BRFM 2984 isolated from oak limbs.</title>
        <authorList>
            <person name="Navarro D."/>
            <person name="Drula E."/>
            <person name="Chaduli D."/>
            <person name="Cazenave R."/>
            <person name="Ahrendt S."/>
            <person name="Wang J."/>
            <person name="Lipzen A."/>
            <person name="Daum C."/>
            <person name="Barry K."/>
            <person name="Grigoriev I.V."/>
            <person name="Favel A."/>
            <person name="Rosso M.N."/>
            <person name="Martin F."/>
        </authorList>
    </citation>
    <scope>NUCLEOTIDE SEQUENCE [LARGE SCALE GENOMIC DNA]</scope>
    <source>
        <strain evidence="4 5">CIRM-BRFM 2984</strain>
    </source>
</reference>
<dbReference type="PANTHER" id="PTHR32332">
    <property type="entry name" value="2-NITROPROPANE DIOXYGENASE"/>
    <property type="match status" value="1"/>
</dbReference>
<dbReference type="SUPFAM" id="SSF51412">
    <property type="entry name" value="Inosine monophosphate dehydrogenase (IMPDH)"/>
    <property type="match status" value="1"/>
</dbReference>
<evidence type="ECO:0000256" key="1">
    <source>
        <dbReference type="ARBA" id="ARBA00022630"/>
    </source>
</evidence>
<keyword evidence="2" id="KW-0288">FMN</keyword>
<evidence type="ECO:0000256" key="3">
    <source>
        <dbReference type="ARBA" id="ARBA00023002"/>
    </source>
</evidence>
<dbReference type="GO" id="GO:0018580">
    <property type="term" value="F:nitronate monooxygenase activity"/>
    <property type="evidence" value="ECO:0007669"/>
    <property type="project" value="InterPro"/>
</dbReference>